<evidence type="ECO:0000313" key="3">
    <source>
        <dbReference type="Proteomes" id="UP000004728"/>
    </source>
</evidence>
<feature type="region of interest" description="Disordered" evidence="1">
    <location>
        <begin position="1"/>
        <end position="23"/>
    </location>
</feature>
<reference evidence="2 3" key="1">
    <citation type="journal article" date="2012" name="J. Bacteriol.">
        <title>Draft Genome Sequence of Novosphingobium nitrogenifigens Y88T.</title>
        <authorList>
            <person name="Strabala T.J."/>
            <person name="Macdonald L."/>
            <person name="Liu V."/>
            <person name="Smit A.M."/>
        </authorList>
    </citation>
    <scope>NUCLEOTIDE SEQUENCE [LARGE SCALE GENOMIC DNA]</scope>
    <source>
        <strain evidence="2 3">DSM 19370</strain>
    </source>
</reference>
<accession>F1Z4D1</accession>
<protein>
    <submittedName>
        <fullName evidence="2">Uncharacterized protein</fullName>
    </submittedName>
</protein>
<sequence>MRSHVAGAKPETNVSQTARHGYRQFRAGKRVIIRFSGLAAPTGPEKRRRNLAKNSPFGEIRHRH</sequence>
<name>F1Z4D1_9SPHN</name>
<dbReference type="STRING" id="983920.Y88_2831"/>
<evidence type="ECO:0000256" key="1">
    <source>
        <dbReference type="SAM" id="MobiDB-lite"/>
    </source>
</evidence>
<dbReference type="InParanoid" id="F1Z4D1"/>
<comment type="caution">
    <text evidence="2">The sequence shown here is derived from an EMBL/GenBank/DDBJ whole genome shotgun (WGS) entry which is preliminary data.</text>
</comment>
<dbReference type="EMBL" id="AEWJ01000018">
    <property type="protein sequence ID" value="EGD60541.1"/>
    <property type="molecule type" value="Genomic_DNA"/>
</dbReference>
<dbReference type="HOGENOM" id="CLU_2863351_0_0_5"/>
<proteinExistence type="predicted"/>
<feature type="region of interest" description="Disordered" evidence="1">
    <location>
        <begin position="38"/>
        <end position="64"/>
    </location>
</feature>
<keyword evidence="3" id="KW-1185">Reference proteome</keyword>
<dbReference type="Proteomes" id="UP000004728">
    <property type="component" value="Unassembled WGS sequence"/>
</dbReference>
<organism evidence="2 3">
    <name type="scientific">Novosphingobium nitrogenifigens DSM 19370</name>
    <dbReference type="NCBI Taxonomy" id="983920"/>
    <lineage>
        <taxon>Bacteria</taxon>
        <taxon>Pseudomonadati</taxon>
        <taxon>Pseudomonadota</taxon>
        <taxon>Alphaproteobacteria</taxon>
        <taxon>Sphingomonadales</taxon>
        <taxon>Sphingomonadaceae</taxon>
        <taxon>Novosphingobium</taxon>
    </lineage>
</organism>
<dbReference type="AlphaFoldDB" id="F1Z4D1"/>
<gene>
    <name evidence="2" type="ORF">Y88_2831</name>
</gene>
<evidence type="ECO:0000313" key="2">
    <source>
        <dbReference type="EMBL" id="EGD60541.1"/>
    </source>
</evidence>